<keyword evidence="6" id="KW-0805">Transcription regulation</keyword>
<reference evidence="11" key="1">
    <citation type="journal article" date="2019" name="Beilstein J. Org. Chem.">
        <title>Nanangenines: drimane sesquiterpenoids as the dominant metabolite cohort of a novel Australian fungus, Aspergillus nanangensis.</title>
        <authorList>
            <person name="Lacey H.J."/>
            <person name="Gilchrist C.L.M."/>
            <person name="Crombie A."/>
            <person name="Kalaitzis J.A."/>
            <person name="Vuong D."/>
            <person name="Rutledge P.J."/>
            <person name="Turner P."/>
            <person name="Pitt J.I."/>
            <person name="Lacey E."/>
            <person name="Chooi Y.H."/>
            <person name="Piggott A.M."/>
        </authorList>
    </citation>
    <scope>NUCLEOTIDE SEQUENCE</scope>
    <source>
        <strain evidence="11">MST-FP2251</strain>
    </source>
</reference>
<name>A0AAD4CB08_ASPNN</name>
<evidence type="ECO:0000313" key="11">
    <source>
        <dbReference type="EMBL" id="KAF9883131.1"/>
    </source>
</evidence>
<evidence type="ECO:0000256" key="4">
    <source>
        <dbReference type="ARBA" id="ARBA00022771"/>
    </source>
</evidence>
<dbReference type="Proteomes" id="UP001194746">
    <property type="component" value="Unassembled WGS sequence"/>
</dbReference>
<feature type="region of interest" description="Disordered" evidence="9">
    <location>
        <begin position="33"/>
        <end position="97"/>
    </location>
</feature>
<feature type="compositionally biased region" description="Basic and acidic residues" evidence="9">
    <location>
        <begin position="38"/>
        <end position="54"/>
    </location>
</feature>
<protein>
    <recommendedName>
        <fullName evidence="10">Xylanolytic transcriptional activator regulatory domain-containing protein</fullName>
    </recommendedName>
</protein>
<evidence type="ECO:0000256" key="2">
    <source>
        <dbReference type="ARBA" id="ARBA00022723"/>
    </source>
</evidence>
<organism evidence="11 12">
    <name type="scientific">Aspergillus nanangensis</name>
    <dbReference type="NCBI Taxonomy" id="2582783"/>
    <lineage>
        <taxon>Eukaryota</taxon>
        <taxon>Fungi</taxon>
        <taxon>Dikarya</taxon>
        <taxon>Ascomycota</taxon>
        <taxon>Pezizomycotina</taxon>
        <taxon>Eurotiomycetes</taxon>
        <taxon>Eurotiomycetidae</taxon>
        <taxon>Eurotiales</taxon>
        <taxon>Aspergillaceae</taxon>
        <taxon>Aspergillus</taxon>
        <taxon>Aspergillus subgen. Circumdati</taxon>
    </lineage>
</organism>
<sequence length="722" mass="79214">MNDHHTRGNGRSNVRLVAGHTLGGADVLNRHIRHHHGKDGDNDPQKSTRADALLERTSPPLNGSPERPEGVDGAGGRLPSDEPSLSPQNTPPECPTPEDLVVQDIANNDWNLVDYGDHMSGPSNQCPQELPEPIEDSHALEVQMADDQSLSQPPAIFSPRGALNPFDAHLDWSLGLTQIFACSGTPNIIPPTMDFSTILLDGFPLSPPTPRGQHASNSPKDGISDEQLEQVRRLWPTRRRAVTFSPSLVCWDEILLHPEANIFSSISLKALANLEPIAVRESSWGFTEFRRNRLAQLMARYAPVPANDIEGASPASLSPWNGEPPPTDILDLCLDLYFGQFHVNMPFVHPGTFDASITPEILLFPMCLVGMMILNRSVARQLIADFLPGAINHCRAELSSQGARHCPAPDILTVLGSSCLVLFIAASTAEVAFEEERQALYQETLSLAKERGLFASRNYNFSLMEGVSDEDVIWKGWARIQSAQHLTACLVLADAYSASMLGVSPILRTDKIDMPLVCSDALFKAHSSHKWNSLMGAGDPWNQPLSVLLEKQHPPPRLTGRDLQTVLSVVWLHILETRHHLEGRKRSDGMMLHSETALFNAGLVMGFYLFTAPDCIPVGDGPCYDLFDDVDWAEVGGLGLEPEQPQTNNFPPTSTASAFIRDGGPVCFHGAQFYSSYGASRRTFMNVASQLGQVGKWNVQEYCRVLRIISATLFTSDSQNIG</sequence>
<evidence type="ECO:0000313" key="12">
    <source>
        <dbReference type="Proteomes" id="UP001194746"/>
    </source>
</evidence>
<dbReference type="InterPro" id="IPR007219">
    <property type="entry name" value="XnlR_reg_dom"/>
</dbReference>
<dbReference type="GO" id="GO:0005634">
    <property type="term" value="C:nucleus"/>
    <property type="evidence" value="ECO:0007669"/>
    <property type="project" value="UniProtKB-SubCell"/>
</dbReference>
<dbReference type="EMBL" id="VCAU01000183">
    <property type="protein sequence ID" value="KAF9883131.1"/>
    <property type="molecule type" value="Genomic_DNA"/>
</dbReference>
<evidence type="ECO:0000256" key="8">
    <source>
        <dbReference type="ARBA" id="ARBA00023242"/>
    </source>
</evidence>
<keyword evidence="8" id="KW-0539">Nucleus</keyword>
<dbReference type="GO" id="GO:0008270">
    <property type="term" value="F:zinc ion binding"/>
    <property type="evidence" value="ECO:0007669"/>
    <property type="project" value="UniProtKB-KW"/>
</dbReference>
<feature type="domain" description="Xylanolytic transcriptional activator regulatory" evidence="10">
    <location>
        <begin position="334"/>
        <end position="530"/>
    </location>
</feature>
<dbReference type="GO" id="GO:0000981">
    <property type="term" value="F:DNA-binding transcription factor activity, RNA polymerase II-specific"/>
    <property type="evidence" value="ECO:0007669"/>
    <property type="project" value="InterPro"/>
</dbReference>
<keyword evidence="2" id="KW-0479">Metal-binding</keyword>
<dbReference type="InterPro" id="IPR051059">
    <property type="entry name" value="VerF-like"/>
</dbReference>
<evidence type="ECO:0000256" key="6">
    <source>
        <dbReference type="ARBA" id="ARBA00023015"/>
    </source>
</evidence>
<evidence type="ECO:0000256" key="1">
    <source>
        <dbReference type="ARBA" id="ARBA00004123"/>
    </source>
</evidence>
<evidence type="ECO:0000256" key="7">
    <source>
        <dbReference type="ARBA" id="ARBA00023163"/>
    </source>
</evidence>
<dbReference type="CDD" id="cd12148">
    <property type="entry name" value="fungal_TF_MHR"/>
    <property type="match status" value="1"/>
</dbReference>
<accession>A0AAD4CB08</accession>
<evidence type="ECO:0000256" key="9">
    <source>
        <dbReference type="SAM" id="MobiDB-lite"/>
    </source>
</evidence>
<keyword evidence="5" id="KW-0862">Zinc</keyword>
<dbReference type="AlphaFoldDB" id="A0AAD4CB08"/>
<evidence type="ECO:0000259" key="10">
    <source>
        <dbReference type="Pfam" id="PF04082"/>
    </source>
</evidence>
<feature type="region of interest" description="Disordered" evidence="9">
    <location>
        <begin position="206"/>
        <end position="227"/>
    </location>
</feature>
<comment type="caution">
    <text evidence="11">The sequence shown here is derived from an EMBL/GenBank/DDBJ whole genome shotgun (WGS) entry which is preliminary data.</text>
</comment>
<evidence type="ECO:0000256" key="5">
    <source>
        <dbReference type="ARBA" id="ARBA00022833"/>
    </source>
</evidence>
<dbReference type="PANTHER" id="PTHR40626">
    <property type="entry name" value="MIP31509P"/>
    <property type="match status" value="1"/>
</dbReference>
<comment type="subcellular location">
    <subcellularLocation>
        <location evidence="1">Nucleus</location>
    </subcellularLocation>
</comment>
<dbReference type="GO" id="GO:0000785">
    <property type="term" value="C:chromatin"/>
    <property type="evidence" value="ECO:0007669"/>
    <property type="project" value="TreeGrafter"/>
</dbReference>
<evidence type="ECO:0000256" key="3">
    <source>
        <dbReference type="ARBA" id="ARBA00022737"/>
    </source>
</evidence>
<proteinExistence type="predicted"/>
<keyword evidence="7" id="KW-0804">Transcription</keyword>
<keyword evidence="3" id="KW-0677">Repeat</keyword>
<dbReference type="GO" id="GO:0000978">
    <property type="term" value="F:RNA polymerase II cis-regulatory region sequence-specific DNA binding"/>
    <property type="evidence" value="ECO:0007669"/>
    <property type="project" value="InterPro"/>
</dbReference>
<dbReference type="Pfam" id="PF04082">
    <property type="entry name" value="Fungal_trans"/>
    <property type="match status" value="1"/>
</dbReference>
<keyword evidence="4" id="KW-0863">Zinc-finger</keyword>
<reference evidence="11" key="2">
    <citation type="submission" date="2020-02" db="EMBL/GenBank/DDBJ databases">
        <authorList>
            <person name="Gilchrist C.L.M."/>
            <person name="Chooi Y.-H."/>
        </authorList>
    </citation>
    <scope>NUCLEOTIDE SEQUENCE</scope>
    <source>
        <strain evidence="11">MST-FP2251</strain>
    </source>
</reference>
<keyword evidence="12" id="KW-1185">Reference proteome</keyword>
<gene>
    <name evidence="11" type="ORF">FE257_004080</name>
</gene>
<dbReference type="GO" id="GO:0006351">
    <property type="term" value="P:DNA-templated transcription"/>
    <property type="evidence" value="ECO:0007669"/>
    <property type="project" value="InterPro"/>
</dbReference>
<dbReference type="PANTHER" id="PTHR40626:SF7">
    <property type="entry name" value="TRANSCRIPTION FACTOR, PUTATIVE (AFU_ORTHOLOGUE AFUA_1G04110)-RELATED"/>
    <property type="match status" value="1"/>
</dbReference>